<dbReference type="Pfam" id="PF00046">
    <property type="entry name" value="Homeodomain"/>
    <property type="match status" value="1"/>
</dbReference>
<evidence type="ECO:0000256" key="1">
    <source>
        <dbReference type="ARBA" id="ARBA00023125"/>
    </source>
</evidence>
<feature type="domain" description="Homeobox" evidence="5">
    <location>
        <begin position="1"/>
        <end position="50"/>
    </location>
</feature>
<sequence length="50" mass="6131">KHRRRTSPEQLKVLEHWFEINSKPDNALREWLAGELGMTKRNVQVWFQNR</sequence>
<evidence type="ECO:0000256" key="2">
    <source>
        <dbReference type="ARBA" id="ARBA00023155"/>
    </source>
</evidence>
<dbReference type="GeneID" id="77724753"/>
<reference evidence="6" key="1">
    <citation type="journal article" date="2022" name="G3 (Bethesda)">
        <title>High quality genome of the basidiomycete yeast Dioszegia hungarica PDD-24b-2 isolated from cloud water.</title>
        <authorList>
            <person name="Jarrige D."/>
            <person name="Haridas S."/>
            <person name="Bleykasten-Grosshans C."/>
            <person name="Joly M."/>
            <person name="Nadalig T."/>
            <person name="Sancelme M."/>
            <person name="Vuilleumier S."/>
            <person name="Grigoriev I.V."/>
            <person name="Amato P."/>
            <person name="Bringel F."/>
        </authorList>
    </citation>
    <scope>NUCLEOTIDE SEQUENCE</scope>
    <source>
        <strain evidence="6">PDD-24b-2</strain>
    </source>
</reference>
<dbReference type="SMART" id="SM00389">
    <property type="entry name" value="HOX"/>
    <property type="match status" value="1"/>
</dbReference>
<keyword evidence="2 3" id="KW-0371">Homeobox</keyword>
<dbReference type="GO" id="GO:0005634">
    <property type="term" value="C:nucleus"/>
    <property type="evidence" value="ECO:0007669"/>
    <property type="project" value="UniProtKB-SubCell"/>
</dbReference>
<dbReference type="SUPFAM" id="SSF46689">
    <property type="entry name" value="Homeodomain-like"/>
    <property type="match status" value="1"/>
</dbReference>
<evidence type="ECO:0000313" key="7">
    <source>
        <dbReference type="Proteomes" id="UP001164286"/>
    </source>
</evidence>
<dbReference type="InterPro" id="IPR051000">
    <property type="entry name" value="Homeobox_DNA-bind_prot"/>
</dbReference>
<evidence type="ECO:0000313" key="6">
    <source>
        <dbReference type="EMBL" id="KAI9636460.1"/>
    </source>
</evidence>
<evidence type="ECO:0000256" key="4">
    <source>
        <dbReference type="RuleBase" id="RU000682"/>
    </source>
</evidence>
<dbReference type="Gene3D" id="1.10.10.60">
    <property type="entry name" value="Homeodomain-like"/>
    <property type="match status" value="1"/>
</dbReference>
<evidence type="ECO:0000256" key="3">
    <source>
        <dbReference type="PROSITE-ProRule" id="PRU00108"/>
    </source>
</evidence>
<dbReference type="InterPro" id="IPR001356">
    <property type="entry name" value="HD"/>
</dbReference>
<dbReference type="PANTHER" id="PTHR24324:SF9">
    <property type="entry name" value="HOMEOBOX DOMAIN-CONTAINING PROTEIN"/>
    <property type="match status" value="1"/>
</dbReference>
<protein>
    <submittedName>
        <fullName evidence="6">Homeodomain-like protein</fullName>
    </submittedName>
</protein>
<dbReference type="RefSeq" id="XP_052946237.1">
    <property type="nucleotide sequence ID" value="XM_053085552.1"/>
</dbReference>
<dbReference type="PROSITE" id="PS50071">
    <property type="entry name" value="HOMEOBOX_2"/>
    <property type="match status" value="1"/>
</dbReference>
<gene>
    <name evidence="6" type="ORF">MKK02DRAFT_14923</name>
</gene>
<keyword evidence="1 3" id="KW-0238">DNA-binding</keyword>
<dbReference type="InterPro" id="IPR009057">
    <property type="entry name" value="Homeodomain-like_sf"/>
</dbReference>
<keyword evidence="7" id="KW-1185">Reference proteome</keyword>
<proteinExistence type="predicted"/>
<feature type="non-terminal residue" evidence="6">
    <location>
        <position position="50"/>
    </location>
</feature>
<keyword evidence="3 4" id="KW-0539">Nucleus</keyword>
<dbReference type="Proteomes" id="UP001164286">
    <property type="component" value="Unassembled WGS sequence"/>
</dbReference>
<dbReference type="GO" id="GO:0030154">
    <property type="term" value="P:cell differentiation"/>
    <property type="evidence" value="ECO:0007669"/>
    <property type="project" value="TreeGrafter"/>
</dbReference>
<comment type="subcellular location">
    <subcellularLocation>
        <location evidence="3 4">Nucleus</location>
    </subcellularLocation>
</comment>
<dbReference type="GO" id="GO:0006357">
    <property type="term" value="P:regulation of transcription by RNA polymerase II"/>
    <property type="evidence" value="ECO:0007669"/>
    <property type="project" value="TreeGrafter"/>
</dbReference>
<dbReference type="EMBL" id="JAKWFO010000005">
    <property type="protein sequence ID" value="KAI9636460.1"/>
    <property type="molecule type" value="Genomic_DNA"/>
</dbReference>
<organism evidence="6 7">
    <name type="scientific">Dioszegia hungarica</name>
    <dbReference type="NCBI Taxonomy" id="4972"/>
    <lineage>
        <taxon>Eukaryota</taxon>
        <taxon>Fungi</taxon>
        <taxon>Dikarya</taxon>
        <taxon>Basidiomycota</taxon>
        <taxon>Agaricomycotina</taxon>
        <taxon>Tremellomycetes</taxon>
        <taxon>Tremellales</taxon>
        <taxon>Bulleribasidiaceae</taxon>
        <taxon>Dioszegia</taxon>
    </lineage>
</organism>
<evidence type="ECO:0000259" key="5">
    <source>
        <dbReference type="PROSITE" id="PS50071"/>
    </source>
</evidence>
<accession>A0AA38H933</accession>
<dbReference type="CDD" id="cd00086">
    <property type="entry name" value="homeodomain"/>
    <property type="match status" value="1"/>
</dbReference>
<name>A0AA38H933_9TREE</name>
<feature type="non-terminal residue" evidence="6">
    <location>
        <position position="1"/>
    </location>
</feature>
<dbReference type="GO" id="GO:0000978">
    <property type="term" value="F:RNA polymerase II cis-regulatory region sequence-specific DNA binding"/>
    <property type="evidence" value="ECO:0007669"/>
    <property type="project" value="TreeGrafter"/>
</dbReference>
<dbReference type="AlphaFoldDB" id="A0AA38H933"/>
<comment type="caution">
    <text evidence="6">The sequence shown here is derived from an EMBL/GenBank/DDBJ whole genome shotgun (WGS) entry which is preliminary data.</text>
</comment>
<dbReference type="PANTHER" id="PTHR24324">
    <property type="entry name" value="HOMEOBOX PROTEIN HHEX"/>
    <property type="match status" value="1"/>
</dbReference>